<dbReference type="EMBL" id="CZVV01000011">
    <property type="protein sequence ID" value="CUS97726.1"/>
    <property type="molecule type" value="Genomic_DNA"/>
</dbReference>
<sequence>MTNEKPEQGKNQIKGSLKSSPITMTLIALGTVFVLYQFFGAGLTFLLFGGLDKENVQGFRFMTMFSQFFFIFVPTLLFARWQEVGYREIFKLKTPTLFEIIITIIGTLSLQNIAQIYLYVQDILLPFEKLSPIFETIRKMMERTYLILISAKSPFEFAFVVLVVALTPAICEELLFRGLVQYNLSKASNYKFGFILTGIIFAMYHANPFSFIPLIALGVYFGYLVYKSGSIYLSMIAHFVNNFGAAYLYYKFGKEEIVSGQASFLFMTAFFSIAIFIASIYAFEILHVNKNQTDL</sequence>
<dbReference type="GO" id="GO:0080120">
    <property type="term" value="P:CAAX-box protein maturation"/>
    <property type="evidence" value="ECO:0007669"/>
    <property type="project" value="UniProtKB-ARBA"/>
</dbReference>
<dbReference type="Proteomes" id="UP000243105">
    <property type="component" value="Unassembled WGS sequence"/>
</dbReference>
<keyword evidence="1" id="KW-0472">Membrane</keyword>
<dbReference type="GO" id="GO:0004175">
    <property type="term" value="F:endopeptidase activity"/>
    <property type="evidence" value="ECO:0007669"/>
    <property type="project" value="UniProtKB-ARBA"/>
</dbReference>
<dbReference type="Pfam" id="PF02517">
    <property type="entry name" value="Rce1-like"/>
    <property type="match status" value="1"/>
</dbReference>
<feature type="transmembrane region" description="Helical" evidence="1">
    <location>
        <begin position="100"/>
        <end position="120"/>
    </location>
</feature>
<dbReference type="EMBL" id="CZVU01000068">
    <property type="protein sequence ID" value="CUT03514.1"/>
    <property type="molecule type" value="Genomic_DNA"/>
</dbReference>
<keyword evidence="1" id="KW-0812">Transmembrane</keyword>
<name>A0A656D4C6_KRYT1</name>
<keyword evidence="5" id="KW-1185">Reference proteome</keyword>
<reference evidence="5 6" key="1">
    <citation type="submission" date="2015-11" db="EMBL/GenBank/DDBJ databases">
        <authorList>
            <person name="Varghese N."/>
        </authorList>
    </citation>
    <scope>NUCLEOTIDE SEQUENCE [LARGE SCALE GENOMIC DNA]</scope>
    <source>
        <strain evidence="4 5">JGI-24</strain>
        <strain evidence="3 6">JGI-25</strain>
    </source>
</reference>
<feature type="transmembrane region" description="Helical" evidence="1">
    <location>
        <begin position="157"/>
        <end position="180"/>
    </location>
</feature>
<dbReference type="RefSeq" id="WP_072150657.1">
    <property type="nucleotide sequence ID" value="NZ_CZVU01000068.1"/>
</dbReference>
<feature type="domain" description="CAAX prenyl protease 2/Lysostaphin resistance protein A-like" evidence="2">
    <location>
        <begin position="156"/>
        <end position="243"/>
    </location>
</feature>
<proteinExistence type="predicted"/>
<feature type="transmembrane region" description="Helical" evidence="1">
    <location>
        <begin position="192"/>
        <end position="225"/>
    </location>
</feature>
<evidence type="ECO:0000259" key="2">
    <source>
        <dbReference type="Pfam" id="PF02517"/>
    </source>
</evidence>
<gene>
    <name evidence="4" type="ORF">JGI24_01315</name>
    <name evidence="3" type="ORF">JGI25_00309</name>
</gene>
<dbReference type="AlphaFoldDB" id="A0A656D4C6"/>
<evidence type="ECO:0000313" key="3">
    <source>
        <dbReference type="EMBL" id="CUS97726.1"/>
    </source>
</evidence>
<feature type="transmembrane region" description="Helical" evidence="1">
    <location>
        <begin position="231"/>
        <end position="250"/>
    </location>
</feature>
<feature type="transmembrane region" description="Helical" evidence="1">
    <location>
        <begin position="262"/>
        <end position="283"/>
    </location>
</feature>
<dbReference type="InterPro" id="IPR003675">
    <property type="entry name" value="Rce1/LyrA-like_dom"/>
</dbReference>
<evidence type="ECO:0000313" key="4">
    <source>
        <dbReference type="EMBL" id="CUT03514.1"/>
    </source>
</evidence>
<evidence type="ECO:0000313" key="5">
    <source>
        <dbReference type="Proteomes" id="UP000243065"/>
    </source>
</evidence>
<dbReference type="PANTHER" id="PTHR43592:SF15">
    <property type="entry name" value="CAAX AMINO TERMINAL PROTEASE FAMILY PROTEIN"/>
    <property type="match status" value="1"/>
</dbReference>
<protein>
    <recommendedName>
        <fullName evidence="2">CAAX prenyl protease 2/Lysostaphin resistance protein A-like domain-containing protein</fullName>
    </recommendedName>
</protein>
<keyword evidence="1" id="KW-1133">Transmembrane helix</keyword>
<feature type="transmembrane region" description="Helical" evidence="1">
    <location>
        <begin position="59"/>
        <end position="79"/>
    </location>
</feature>
<evidence type="ECO:0000313" key="6">
    <source>
        <dbReference type="Proteomes" id="UP000243105"/>
    </source>
</evidence>
<accession>A0A656D4C6</accession>
<evidence type="ECO:0000256" key="1">
    <source>
        <dbReference type="SAM" id="Phobius"/>
    </source>
</evidence>
<dbReference type="OrthoDB" id="1523022at2"/>
<feature type="transmembrane region" description="Helical" evidence="1">
    <location>
        <begin position="21"/>
        <end position="39"/>
    </location>
</feature>
<organism evidence="4 5">
    <name type="scientific">Kryptobacter tengchongensis</name>
    <dbReference type="NCBI Taxonomy" id="1643429"/>
    <lineage>
        <taxon>Bacteria</taxon>
        <taxon>Pseudomonadati</taxon>
        <taxon>Candidatus Kryptoniota</taxon>
        <taxon>Candidatus Kryptobacter</taxon>
    </lineage>
</organism>
<dbReference type="PANTHER" id="PTHR43592">
    <property type="entry name" value="CAAX AMINO TERMINAL PROTEASE"/>
    <property type="match status" value="1"/>
</dbReference>
<dbReference type="Proteomes" id="UP000243065">
    <property type="component" value="Unassembled WGS sequence"/>
</dbReference>